<dbReference type="Pfam" id="PF13478">
    <property type="entry name" value="XdhC_C"/>
    <property type="match status" value="1"/>
</dbReference>
<dbReference type="InterPro" id="IPR027051">
    <property type="entry name" value="XdhC_Rossmann_dom"/>
</dbReference>
<dbReference type="Pfam" id="PF02625">
    <property type="entry name" value="XdhC_CoxI"/>
    <property type="match status" value="1"/>
</dbReference>
<dbReference type="EMBL" id="VKAC01000018">
    <property type="protein sequence ID" value="TXR51702.1"/>
    <property type="molecule type" value="Genomic_DNA"/>
</dbReference>
<dbReference type="PANTHER" id="PTHR30388:SF4">
    <property type="entry name" value="MOLYBDENUM COFACTOR INSERTION CHAPERONE PAOD"/>
    <property type="match status" value="1"/>
</dbReference>
<comment type="caution">
    <text evidence="3">The sequence shown here is derived from an EMBL/GenBank/DDBJ whole genome shotgun (WGS) entry which is preliminary data.</text>
</comment>
<dbReference type="RefSeq" id="WP_147928384.1">
    <property type="nucleotide sequence ID" value="NZ_VKAC01000018.1"/>
</dbReference>
<dbReference type="InterPro" id="IPR003777">
    <property type="entry name" value="XdhC_CoxI"/>
</dbReference>
<accession>A0A5C8Z0P0</accession>
<dbReference type="Proteomes" id="UP000321234">
    <property type="component" value="Unassembled WGS sequence"/>
</dbReference>
<dbReference type="OrthoDB" id="9815497at2"/>
<protein>
    <submittedName>
        <fullName evidence="3">XdhC family protein</fullName>
    </submittedName>
</protein>
<sequence length="335" mass="34237">MLDIIDAVLAARAAGRRAVLAVVASTWASSPRPVGSAMAVLDDGTALGSVSGGCVEGDVLARATDLLAASGHDDDADAEHAEVVHYGVTDDDAATVGLPCGGELDVLLQPLDEELAARLAELAAARDAGRATHVGLLLPGGGAVEVVVRPPEHLVVAGAGVAAEALAAQARLLGMRTTVVDARDAFATAQRVPSADEVVLDWPHRWLQAEAAAGRVGPATSLVLLTHDAKFDLPLLEVALRLDLAYVGAMGSRLTCAARRADLVERGLEEDELARLHDPVGLDLGGRTPAEMALSIAAELVAVRHGRHGGPLRAASGSLRGQRLNTLTASASAAS</sequence>
<keyword evidence="4" id="KW-1185">Reference proteome</keyword>
<organism evidence="3 4">
    <name type="scientific">Quadrisphaera setariae</name>
    <dbReference type="NCBI Taxonomy" id="2593304"/>
    <lineage>
        <taxon>Bacteria</taxon>
        <taxon>Bacillati</taxon>
        <taxon>Actinomycetota</taxon>
        <taxon>Actinomycetes</taxon>
        <taxon>Kineosporiales</taxon>
        <taxon>Kineosporiaceae</taxon>
        <taxon>Quadrisphaera</taxon>
    </lineage>
</organism>
<dbReference type="Gene3D" id="3.40.50.720">
    <property type="entry name" value="NAD(P)-binding Rossmann-like Domain"/>
    <property type="match status" value="1"/>
</dbReference>
<evidence type="ECO:0000259" key="2">
    <source>
        <dbReference type="Pfam" id="PF13478"/>
    </source>
</evidence>
<dbReference type="PANTHER" id="PTHR30388">
    <property type="entry name" value="ALDEHYDE OXIDOREDUCTASE MOLYBDENUM COFACTOR ASSEMBLY PROTEIN"/>
    <property type="match status" value="1"/>
</dbReference>
<evidence type="ECO:0000313" key="3">
    <source>
        <dbReference type="EMBL" id="TXR51702.1"/>
    </source>
</evidence>
<evidence type="ECO:0000259" key="1">
    <source>
        <dbReference type="Pfam" id="PF02625"/>
    </source>
</evidence>
<proteinExistence type="predicted"/>
<dbReference type="InterPro" id="IPR052698">
    <property type="entry name" value="MoCofactor_Util/Proc"/>
</dbReference>
<feature type="domain" description="XdhC Rossmann" evidence="2">
    <location>
        <begin position="154"/>
        <end position="300"/>
    </location>
</feature>
<reference evidence="3 4" key="1">
    <citation type="submission" date="2019-07" db="EMBL/GenBank/DDBJ databases">
        <title>Quadrisphaera sp. strain DD2A genome sequencing and assembly.</title>
        <authorList>
            <person name="Kim I."/>
        </authorList>
    </citation>
    <scope>NUCLEOTIDE SEQUENCE [LARGE SCALE GENOMIC DNA]</scope>
    <source>
        <strain evidence="3 4">DD2A</strain>
    </source>
</reference>
<dbReference type="AlphaFoldDB" id="A0A5C8Z0P0"/>
<feature type="domain" description="XdhC- CoxI" evidence="1">
    <location>
        <begin position="12"/>
        <end position="71"/>
    </location>
</feature>
<evidence type="ECO:0000313" key="4">
    <source>
        <dbReference type="Proteomes" id="UP000321234"/>
    </source>
</evidence>
<name>A0A5C8Z0P0_9ACTN</name>
<gene>
    <name evidence="3" type="ORF">FMM08_21395</name>
</gene>